<keyword evidence="1" id="KW-0732">Signal</keyword>
<feature type="signal peptide" evidence="1">
    <location>
        <begin position="1"/>
        <end position="25"/>
    </location>
</feature>
<reference evidence="3" key="1">
    <citation type="submission" date="2020-07" db="EMBL/GenBank/DDBJ databases">
        <title>Huge and variable diversity of episymbiotic CPR bacteria and DPANN archaea in groundwater ecosystems.</title>
        <authorList>
            <person name="He C.Y."/>
            <person name="Keren R."/>
            <person name="Whittaker M."/>
            <person name="Farag I.F."/>
            <person name="Doudna J."/>
            <person name="Cate J.H.D."/>
            <person name="Banfield J.F."/>
        </authorList>
    </citation>
    <scope>NUCLEOTIDE SEQUENCE</scope>
    <source>
        <strain evidence="3">NC_groundwater_17_Pr7_B-0.1um_64_12</strain>
    </source>
</reference>
<dbReference type="PANTHER" id="PTHR43143:SF6">
    <property type="entry name" value="BLL3016 PROTEIN"/>
    <property type="match status" value="1"/>
</dbReference>
<organism evidence="3 4">
    <name type="scientific">Fimbriimonas ginsengisoli</name>
    <dbReference type="NCBI Taxonomy" id="1005039"/>
    <lineage>
        <taxon>Bacteria</taxon>
        <taxon>Bacillati</taxon>
        <taxon>Armatimonadota</taxon>
        <taxon>Fimbriimonadia</taxon>
        <taxon>Fimbriimonadales</taxon>
        <taxon>Fimbriimonadaceae</taxon>
        <taxon>Fimbriimonas</taxon>
    </lineage>
</organism>
<evidence type="ECO:0000313" key="3">
    <source>
        <dbReference type="EMBL" id="MBI1755628.1"/>
    </source>
</evidence>
<dbReference type="InterPro" id="IPR004843">
    <property type="entry name" value="Calcineurin-like_PHP"/>
</dbReference>
<dbReference type="GO" id="GO:0016787">
    <property type="term" value="F:hydrolase activity"/>
    <property type="evidence" value="ECO:0007669"/>
    <property type="project" value="InterPro"/>
</dbReference>
<dbReference type="Proteomes" id="UP000727962">
    <property type="component" value="Unassembled WGS sequence"/>
</dbReference>
<feature type="domain" description="Calcineurin-like phosphoesterase" evidence="2">
    <location>
        <begin position="56"/>
        <end position="236"/>
    </location>
</feature>
<dbReference type="AlphaFoldDB" id="A0A931LT22"/>
<sequence>MRPRPFRSASLFVLAALVFAPSAHAQRWRFIVTGDSRSERLHSTRKGDKNGVNVTILKELALATLRERPAFLLFSGDLAFGASSDAGVESQLRTWVSAMQPVYDARIPVYAIRGNHDIGGRHPAAVWRRVFQGRYAMPMNGPLGEEGMTYSVAYQNALIVGLDQYRTDTVRVNQTWLDEVLLANRKQHVFFMAHEMAFRAGLHKDNMDEDPAARDRFWNSIHEAGGRTFFCGHDHLYDHTAIGAASWGASEAIHQFTVGTAGAPYYQGNNHNGVNGDWQLTPIKHIQNRFGYAVVDVDGPRVTITFKARKAPGVYVIADFWSYAARR</sequence>
<feature type="chain" id="PRO_5037091888" evidence="1">
    <location>
        <begin position="26"/>
        <end position="327"/>
    </location>
</feature>
<gene>
    <name evidence="3" type="ORF">HYR64_00795</name>
</gene>
<dbReference type="PANTHER" id="PTHR43143">
    <property type="entry name" value="METALLOPHOSPHOESTERASE, CALCINEURIN SUPERFAMILY"/>
    <property type="match status" value="1"/>
</dbReference>
<evidence type="ECO:0000313" key="4">
    <source>
        <dbReference type="Proteomes" id="UP000727962"/>
    </source>
</evidence>
<name>A0A931LT22_FIMGI</name>
<dbReference type="InterPro" id="IPR029052">
    <property type="entry name" value="Metallo-depent_PP-like"/>
</dbReference>
<dbReference type="Pfam" id="PF00149">
    <property type="entry name" value="Metallophos"/>
    <property type="match status" value="1"/>
</dbReference>
<comment type="caution">
    <text evidence="3">The sequence shown here is derived from an EMBL/GenBank/DDBJ whole genome shotgun (WGS) entry which is preliminary data.</text>
</comment>
<dbReference type="SUPFAM" id="SSF56300">
    <property type="entry name" value="Metallo-dependent phosphatases"/>
    <property type="match status" value="1"/>
</dbReference>
<evidence type="ECO:0000259" key="2">
    <source>
        <dbReference type="Pfam" id="PF00149"/>
    </source>
</evidence>
<dbReference type="EMBL" id="JACOSL010000004">
    <property type="protein sequence ID" value="MBI1755628.1"/>
    <property type="molecule type" value="Genomic_DNA"/>
</dbReference>
<protein>
    <submittedName>
        <fullName evidence="3">Metallophosphoesterase</fullName>
    </submittedName>
</protein>
<dbReference type="Gene3D" id="3.60.21.10">
    <property type="match status" value="1"/>
</dbReference>
<dbReference type="InterPro" id="IPR051918">
    <property type="entry name" value="STPP_CPPED1"/>
</dbReference>
<accession>A0A931LT22</accession>
<proteinExistence type="predicted"/>
<evidence type="ECO:0000256" key="1">
    <source>
        <dbReference type="SAM" id="SignalP"/>
    </source>
</evidence>